<comment type="caution">
    <text evidence="2">The sequence shown here is derived from an EMBL/GenBank/DDBJ whole genome shotgun (WGS) entry which is preliminary data.</text>
</comment>
<dbReference type="EMBL" id="JABXJJ020000082">
    <property type="protein sequence ID" value="MDI5974484.1"/>
    <property type="molecule type" value="Genomic_DNA"/>
</dbReference>
<proteinExistence type="predicted"/>
<gene>
    <name evidence="2" type="ORF">POF50_034930</name>
</gene>
<feature type="compositionally biased region" description="Low complexity" evidence="1">
    <location>
        <begin position="249"/>
        <end position="261"/>
    </location>
</feature>
<name>A0AA90H6I8_9ACTN</name>
<protein>
    <submittedName>
        <fullName evidence="2">Uncharacterized protein</fullName>
    </submittedName>
</protein>
<evidence type="ECO:0000313" key="2">
    <source>
        <dbReference type="EMBL" id="MDI5974484.1"/>
    </source>
</evidence>
<feature type="region of interest" description="Disordered" evidence="1">
    <location>
        <begin position="249"/>
        <end position="274"/>
    </location>
</feature>
<accession>A0AA90H6I8</accession>
<evidence type="ECO:0000256" key="1">
    <source>
        <dbReference type="SAM" id="MobiDB-lite"/>
    </source>
</evidence>
<organism evidence="2">
    <name type="scientific">Streptantibioticus silvisoli</name>
    <dbReference type="NCBI Taxonomy" id="2705255"/>
    <lineage>
        <taxon>Bacteria</taxon>
        <taxon>Bacillati</taxon>
        <taxon>Actinomycetota</taxon>
        <taxon>Actinomycetes</taxon>
        <taxon>Kitasatosporales</taxon>
        <taxon>Streptomycetaceae</taxon>
        <taxon>Streptantibioticus</taxon>
    </lineage>
</organism>
<reference evidence="2" key="1">
    <citation type="submission" date="2023-05" db="EMBL/GenBank/DDBJ databases">
        <title>Streptantibioticus silvisoli sp. nov., acidotolerant actinomycetes 1 from pine litter.</title>
        <authorList>
            <person name="Swiecimska M."/>
            <person name="Golinska P."/>
            <person name="Sangal V."/>
            <person name="Wachnowicz B."/>
            <person name="Goodfellow M."/>
        </authorList>
    </citation>
    <scope>NUCLEOTIDE SEQUENCE</scope>
    <source>
        <strain evidence="2">SL13</strain>
    </source>
</reference>
<dbReference type="AlphaFoldDB" id="A0AA90H6I8"/>
<sequence length="274" mass="29761">MWAAECVFHGKREMRPSWTVGTAQEGRSDTFFFSVRITAPQSLVTFRVPCPNHPFLAARTSSRHVRSHRRTALMLNSQTRVPAPASAKGVPCSPDIMDLPFYDLPVGPQDLVGHETACFRRARGIRSARRADIAGSVSSPLGPGSESRPVRINLFDIQVYPANSARFPLEYGTHPTSADGHHRTPGFRGENADATHPGRLFHRQIAVNDTSNDVVAAAEAGVRRPASAAMTVPGDEPRRTAGRTAHIKTFPGATTPRTPRTTFEEAPDGVLNPA</sequence>